<reference evidence="2" key="1">
    <citation type="journal article" date="2015" name="Nature">
        <title>Complex archaea that bridge the gap between prokaryotes and eukaryotes.</title>
        <authorList>
            <person name="Spang A."/>
            <person name="Saw J.H."/>
            <person name="Jorgensen S.L."/>
            <person name="Zaremba-Niedzwiedzka K."/>
            <person name="Martijn J."/>
            <person name="Lind A.E."/>
            <person name="van Eijk R."/>
            <person name="Schleper C."/>
            <person name="Guy L."/>
            <person name="Ettema T.J."/>
        </authorList>
    </citation>
    <scope>NUCLEOTIDE SEQUENCE</scope>
</reference>
<evidence type="ECO:0000313" key="2">
    <source>
        <dbReference type="EMBL" id="KKN95121.1"/>
    </source>
</evidence>
<accession>A0A0F9X823</accession>
<feature type="domain" description="Transcription factor zinc-finger" evidence="1">
    <location>
        <begin position="75"/>
        <end position="115"/>
    </location>
</feature>
<gene>
    <name evidence="2" type="ORF">LCGC14_0181900</name>
</gene>
<comment type="caution">
    <text evidence="2">The sequence shown here is derived from an EMBL/GenBank/DDBJ whole genome shotgun (WGS) entry which is preliminary data.</text>
</comment>
<dbReference type="EMBL" id="LAZR01000073">
    <property type="protein sequence ID" value="KKN95121.1"/>
    <property type="molecule type" value="Genomic_DNA"/>
</dbReference>
<feature type="domain" description="Transcription factor zinc-finger" evidence="1">
    <location>
        <begin position="2"/>
        <end position="40"/>
    </location>
</feature>
<protein>
    <recommendedName>
        <fullName evidence="1">Transcription factor zinc-finger domain-containing protein</fullName>
    </recommendedName>
</protein>
<proteinExistence type="predicted"/>
<dbReference type="InterPro" id="IPR027392">
    <property type="entry name" value="TF_Znf"/>
</dbReference>
<dbReference type="Pfam" id="PF13453">
    <property type="entry name" value="Zn_ribbon_TFIIB"/>
    <property type="match status" value="2"/>
</dbReference>
<organism evidence="2">
    <name type="scientific">marine sediment metagenome</name>
    <dbReference type="NCBI Taxonomy" id="412755"/>
    <lineage>
        <taxon>unclassified sequences</taxon>
        <taxon>metagenomes</taxon>
        <taxon>ecological metagenomes</taxon>
    </lineage>
</organism>
<dbReference type="AlphaFoldDB" id="A0A0F9X823"/>
<name>A0A0F9X823_9ZZZZ</name>
<evidence type="ECO:0000259" key="1">
    <source>
        <dbReference type="Pfam" id="PF13453"/>
    </source>
</evidence>
<sequence length="171" mass="19255">MTCPRCGGGLRTIDYEGGKIETCTGCGGEWLDGGELGQIVRTVEETFPREMRDSLDAINKNMFSIDDEVENEVSCPKCPGVELNRFNYACSSGIAIDRCPECSGIWLDKDELEKVQILVEEWQAKLEEDLETYGPLVEKVRQEAEQLDRESGNISRSAYVNAVLRRLVDYF</sequence>